<reference evidence="2 3" key="1">
    <citation type="submission" date="2016-10" db="EMBL/GenBank/DDBJ databases">
        <authorList>
            <person name="Varghese N."/>
            <person name="Submissions S."/>
        </authorList>
    </citation>
    <scope>NUCLEOTIDE SEQUENCE [LARGE SCALE GENOMIC DNA]</scope>
    <source>
        <strain evidence="2 3">DSM 29073</strain>
    </source>
</reference>
<accession>A0A8G2BTH7</accession>
<dbReference type="Proteomes" id="UP000236725">
    <property type="component" value="Unassembled WGS sequence"/>
</dbReference>
<gene>
    <name evidence="2" type="ORF">SAMN05444001_10155</name>
</gene>
<dbReference type="PROSITE" id="PS50994">
    <property type="entry name" value="INTEGRASE"/>
    <property type="match status" value="1"/>
</dbReference>
<dbReference type="EMBL" id="FNVS01000001">
    <property type="protein sequence ID" value="SEF40868.1"/>
    <property type="molecule type" value="Genomic_DNA"/>
</dbReference>
<dbReference type="AlphaFoldDB" id="A0A8G2BTH7"/>
<dbReference type="InterPro" id="IPR036397">
    <property type="entry name" value="RNaseH_sf"/>
</dbReference>
<name>A0A8G2BTH7_9BACT</name>
<evidence type="ECO:0000259" key="1">
    <source>
        <dbReference type="PROSITE" id="PS50994"/>
    </source>
</evidence>
<dbReference type="Pfam" id="PF13683">
    <property type="entry name" value="rve_3"/>
    <property type="match status" value="1"/>
</dbReference>
<dbReference type="RefSeq" id="WP_160034605.1">
    <property type="nucleotide sequence ID" value="NZ_FNVS01000001.1"/>
</dbReference>
<comment type="caution">
    <text evidence="2">The sequence shown here is derived from an EMBL/GenBank/DDBJ whole genome shotgun (WGS) entry which is preliminary data.</text>
</comment>
<dbReference type="GO" id="GO:0015074">
    <property type="term" value="P:DNA integration"/>
    <property type="evidence" value="ECO:0007669"/>
    <property type="project" value="InterPro"/>
</dbReference>
<dbReference type="SUPFAM" id="SSF53098">
    <property type="entry name" value="Ribonuclease H-like"/>
    <property type="match status" value="1"/>
</dbReference>
<keyword evidence="3" id="KW-1185">Reference proteome</keyword>
<dbReference type="InterPro" id="IPR001584">
    <property type="entry name" value="Integrase_cat-core"/>
</dbReference>
<sequence>MTESYDPYANAIAERINGILKHEFLLEDLNLPLTQMKRLVKDAVYKYNNLRPHYSCGYKTPEYMHHQRQIKIKSYKNKQFSKASLAEL</sequence>
<dbReference type="Gene3D" id="3.30.420.10">
    <property type="entry name" value="Ribonuclease H-like superfamily/Ribonuclease H"/>
    <property type="match status" value="1"/>
</dbReference>
<dbReference type="GO" id="GO:0003676">
    <property type="term" value="F:nucleic acid binding"/>
    <property type="evidence" value="ECO:0007669"/>
    <property type="project" value="InterPro"/>
</dbReference>
<feature type="domain" description="Integrase catalytic" evidence="1">
    <location>
        <begin position="1"/>
        <end position="69"/>
    </location>
</feature>
<dbReference type="InterPro" id="IPR012337">
    <property type="entry name" value="RNaseH-like_sf"/>
</dbReference>
<proteinExistence type="predicted"/>
<evidence type="ECO:0000313" key="2">
    <source>
        <dbReference type="EMBL" id="SEF40868.1"/>
    </source>
</evidence>
<evidence type="ECO:0000313" key="3">
    <source>
        <dbReference type="Proteomes" id="UP000236725"/>
    </source>
</evidence>
<protein>
    <submittedName>
        <fullName evidence="2">Integrase core domain-containing protein</fullName>
    </submittedName>
</protein>
<organism evidence="2 3">
    <name type="scientific">Parabacteroides chinchillae</name>
    <dbReference type="NCBI Taxonomy" id="871327"/>
    <lineage>
        <taxon>Bacteria</taxon>
        <taxon>Pseudomonadati</taxon>
        <taxon>Bacteroidota</taxon>
        <taxon>Bacteroidia</taxon>
        <taxon>Bacteroidales</taxon>
        <taxon>Tannerellaceae</taxon>
        <taxon>Parabacteroides</taxon>
    </lineage>
</organism>